<reference evidence="3" key="1">
    <citation type="submission" date="2022-07" db="EMBL/GenBank/DDBJ databases">
        <title>Complete genome sequence of Salinispirillum sp. LH10-3-1 capable of multiple carbohydrate inversion isolated from a soda lake.</title>
        <authorList>
            <person name="Liu J."/>
            <person name="Zhai Y."/>
            <person name="Zhang H."/>
            <person name="Yang H."/>
            <person name="Qu J."/>
            <person name="Li J."/>
        </authorList>
    </citation>
    <scope>NUCLEOTIDE SEQUENCE</scope>
    <source>
        <strain evidence="3">LH 10-3-1</strain>
    </source>
</reference>
<organism evidence="3">
    <name type="scientific">Salinispirillum sp. LH 10-3-1</name>
    <dbReference type="NCBI Taxonomy" id="2952525"/>
    <lineage>
        <taxon>Bacteria</taxon>
        <taxon>Pseudomonadati</taxon>
        <taxon>Pseudomonadota</taxon>
        <taxon>Gammaproteobacteria</taxon>
        <taxon>Oceanospirillales</taxon>
        <taxon>Saccharospirillaceae</taxon>
        <taxon>Salinispirillum</taxon>
    </lineage>
</organism>
<evidence type="ECO:0000256" key="1">
    <source>
        <dbReference type="ARBA" id="ARBA00010751"/>
    </source>
</evidence>
<keyword evidence="2" id="KW-0812">Transmembrane</keyword>
<name>A0AB38YE20_9GAMM</name>
<comment type="similarity">
    <text evidence="1">Belongs to the UPF0145 family.</text>
</comment>
<dbReference type="PANTHER" id="PTHR34068">
    <property type="entry name" value="UPF0145 PROTEIN YBJQ"/>
    <property type="match status" value="1"/>
</dbReference>
<dbReference type="InterPro" id="IPR035439">
    <property type="entry name" value="UPF0145_dom_sf"/>
</dbReference>
<dbReference type="PANTHER" id="PTHR34068:SF1">
    <property type="entry name" value="UPF0145 PROTEIN YBJQ"/>
    <property type="match status" value="1"/>
</dbReference>
<feature type="transmembrane region" description="Helical" evidence="2">
    <location>
        <begin position="6"/>
        <end position="26"/>
    </location>
</feature>
<protein>
    <submittedName>
        <fullName evidence="3">YbjQ family protein</fullName>
    </submittedName>
</protein>
<gene>
    <name evidence="3" type="ORF">NFC81_12990</name>
</gene>
<sequence>MLLTVILPLLAPLALLITGYVVGGYLERRHFERLALGEAEQDLPTAIALRHCPEQMQYCGLVMGSVVISHDYFKRFLAIIRMLFGGRLRSYETLLERARREALLRLREQARALGATHVYNLKFETATISGRGRQAGIGSLEVFVYGTAVRT</sequence>
<evidence type="ECO:0000313" key="3">
    <source>
        <dbReference type="EMBL" id="WLD57619.1"/>
    </source>
</evidence>
<dbReference type="RefSeq" id="WP_304994904.1">
    <property type="nucleotide sequence ID" value="NZ_CP101717.1"/>
</dbReference>
<dbReference type="Gene3D" id="3.30.110.70">
    <property type="entry name" value="Hypothetical protein apc22750. Chain B"/>
    <property type="match status" value="1"/>
</dbReference>
<accession>A0AB38YE20</accession>
<proteinExistence type="inferred from homology"/>
<dbReference type="SUPFAM" id="SSF117782">
    <property type="entry name" value="YbjQ-like"/>
    <property type="match status" value="1"/>
</dbReference>
<keyword evidence="2" id="KW-0472">Membrane</keyword>
<dbReference type="EMBL" id="CP101717">
    <property type="protein sequence ID" value="WLD57619.1"/>
    <property type="molecule type" value="Genomic_DNA"/>
</dbReference>
<dbReference type="AlphaFoldDB" id="A0AB38YE20"/>
<evidence type="ECO:0000256" key="2">
    <source>
        <dbReference type="SAM" id="Phobius"/>
    </source>
</evidence>
<keyword evidence="2" id="KW-1133">Transmembrane helix</keyword>
<dbReference type="InterPro" id="IPR002765">
    <property type="entry name" value="UPF0145_YbjQ-like"/>
</dbReference>
<dbReference type="Pfam" id="PF01906">
    <property type="entry name" value="YbjQ_1"/>
    <property type="match status" value="1"/>
</dbReference>